<comment type="caution">
    <text evidence="2">The sequence shown here is derived from an EMBL/GenBank/DDBJ whole genome shotgun (WGS) entry which is preliminary data.</text>
</comment>
<reference evidence="2 3" key="1">
    <citation type="submission" date="2024-10" db="EMBL/GenBank/DDBJ databases">
        <authorList>
            <person name="Yibar A."/>
            <person name="Saticioglu I.B."/>
            <person name="Duman M."/>
            <person name="Ajmi N."/>
            <person name="Gurler F."/>
            <person name="Ay H."/>
            <person name="Onuk E."/>
            <person name="Guler S."/>
            <person name="Romalde J.L."/>
        </authorList>
    </citation>
    <scope>NUCLEOTIDE SEQUENCE [LARGE SCALE GENOMIC DNA]</scope>
    <source>
        <strain evidence="2 3">1-TCBS-B</strain>
    </source>
</reference>
<evidence type="ECO:0000256" key="1">
    <source>
        <dbReference type="SAM" id="MobiDB-lite"/>
    </source>
</evidence>
<dbReference type="EMBL" id="JBIHSF010000011">
    <property type="protein sequence ID" value="MFH0263136.1"/>
    <property type="molecule type" value="Genomic_DNA"/>
</dbReference>
<dbReference type="Proteomes" id="UP001607125">
    <property type="component" value="Unassembled WGS sequence"/>
</dbReference>
<gene>
    <name evidence="2" type="ORF">ACGRH2_22330</name>
</gene>
<feature type="region of interest" description="Disordered" evidence="1">
    <location>
        <begin position="28"/>
        <end position="55"/>
    </location>
</feature>
<evidence type="ECO:0008006" key="4">
    <source>
        <dbReference type="Google" id="ProtNLM"/>
    </source>
</evidence>
<evidence type="ECO:0000313" key="3">
    <source>
        <dbReference type="Proteomes" id="UP001607125"/>
    </source>
</evidence>
<dbReference type="RefSeq" id="WP_268678383.1">
    <property type="nucleotide sequence ID" value="NZ_JAPQMW010000003.1"/>
</dbReference>
<keyword evidence="3" id="KW-1185">Reference proteome</keyword>
<sequence>MRDFLLAIKVLGSFFFVLVLFGCGGGSSTPSNSPSDKVDSSHNEQGSNEQEGTEVAPQPAIVGLRIIPTSLESVGYATEEVVGRLFMYEVVADLDNGGIADVTPWVTWQIIQQTCAEDCVLPDMGSNRLRANDVGTVEVTASFGGLTTTVISLEVIGKLGLCGGEIDDNGTNLNECLKIIEGKLGNADGKWFTSPPTRSVVDLLGYFEVNKGNSSGRSFASFYTTDATGFLTPPNTEYALMRYDGEDWEQDTGKGGQYARYCADLGEMRFNGRDNWRTAESSELQDLFWGEERDLYNRYYWPANSVYISTTRHLNWPEIVMLSIYPLLNKRDEAAVSEVWRNHYPSCVSELL</sequence>
<organism evidence="2 3">
    <name type="scientific">Vibrio barjaei</name>
    <dbReference type="NCBI Taxonomy" id="1676683"/>
    <lineage>
        <taxon>Bacteria</taxon>
        <taxon>Pseudomonadati</taxon>
        <taxon>Pseudomonadota</taxon>
        <taxon>Gammaproteobacteria</taxon>
        <taxon>Vibrionales</taxon>
        <taxon>Vibrionaceae</taxon>
        <taxon>Vibrio</taxon>
    </lineage>
</organism>
<dbReference type="PROSITE" id="PS51257">
    <property type="entry name" value="PROKAR_LIPOPROTEIN"/>
    <property type="match status" value="1"/>
</dbReference>
<protein>
    <recommendedName>
        <fullName evidence="4">DUF1566 domain-containing protein</fullName>
    </recommendedName>
</protein>
<proteinExistence type="predicted"/>
<accession>A0ABW7IP36</accession>
<name>A0ABW7IP36_9VIBR</name>
<evidence type="ECO:0000313" key="2">
    <source>
        <dbReference type="EMBL" id="MFH0263136.1"/>
    </source>
</evidence>